<proteinExistence type="predicted"/>
<gene>
    <name evidence="5" type="ORF">AAFF_G00022710</name>
</gene>
<sequence length="247" mass="27524">MSAFCLNLHSSTAAISAPPELDSDCMEHPLEHSLKPPQDSGGFQSHSLLYAGPGGLGMALEEELAMLTGDREESAALDTPVNGQDPDLLSLFRQKEKDLVLAAKLGKALLERNQDLTKQYEKMNKDLNEKLEHLEQEKHELRRRLESREGEWEGRVAELETDVQQLQGELERHQAQLREADRDKSRAVSELSEQNHRLLEQLSRRGCLSLVGSVAGVDDKAMEGVRGQEQRTREATEESPGAAPEPQ</sequence>
<reference evidence="5" key="1">
    <citation type="journal article" date="2023" name="Science">
        <title>Genome structures resolve the early diversification of teleost fishes.</title>
        <authorList>
            <person name="Parey E."/>
            <person name="Louis A."/>
            <person name="Montfort J."/>
            <person name="Bouchez O."/>
            <person name="Roques C."/>
            <person name="Iampietro C."/>
            <person name="Lluch J."/>
            <person name="Castinel A."/>
            <person name="Donnadieu C."/>
            <person name="Desvignes T."/>
            <person name="Floi Bucao C."/>
            <person name="Jouanno E."/>
            <person name="Wen M."/>
            <person name="Mejri S."/>
            <person name="Dirks R."/>
            <person name="Jansen H."/>
            <person name="Henkel C."/>
            <person name="Chen W.J."/>
            <person name="Zahm M."/>
            <person name="Cabau C."/>
            <person name="Klopp C."/>
            <person name="Thompson A.W."/>
            <person name="Robinson-Rechavi M."/>
            <person name="Braasch I."/>
            <person name="Lecointre G."/>
            <person name="Bobe J."/>
            <person name="Postlethwait J.H."/>
            <person name="Berthelot C."/>
            <person name="Roest Crollius H."/>
            <person name="Guiguen Y."/>
        </authorList>
    </citation>
    <scope>NUCLEOTIDE SEQUENCE</scope>
    <source>
        <strain evidence="5">NC1722</strain>
    </source>
</reference>
<keyword evidence="6" id="KW-1185">Reference proteome</keyword>
<dbReference type="PANTHER" id="PTHR32123:SF12">
    <property type="entry name" value="BICD FAMILY-LIKE CARGO ADAPTER 1"/>
    <property type="match status" value="1"/>
</dbReference>
<keyword evidence="1 2" id="KW-0175">Coiled coil</keyword>
<feature type="domain" description="HAP1 N-terminal" evidence="4">
    <location>
        <begin position="89"/>
        <end position="144"/>
    </location>
</feature>
<feature type="region of interest" description="Disordered" evidence="3">
    <location>
        <begin position="16"/>
        <end position="44"/>
    </location>
</feature>
<evidence type="ECO:0000259" key="4">
    <source>
        <dbReference type="Pfam" id="PF04849"/>
    </source>
</evidence>
<name>A0AAD7WZK6_9TELE</name>
<dbReference type="PANTHER" id="PTHR32123">
    <property type="entry name" value="BICD FAMILY-LIKE CARGO ADAPTER"/>
    <property type="match status" value="1"/>
</dbReference>
<feature type="compositionally biased region" description="Basic and acidic residues" evidence="3">
    <location>
        <begin position="25"/>
        <end position="34"/>
    </location>
</feature>
<accession>A0AAD7WZK6</accession>
<evidence type="ECO:0000256" key="1">
    <source>
        <dbReference type="ARBA" id="ARBA00023054"/>
    </source>
</evidence>
<protein>
    <recommendedName>
        <fullName evidence="4">HAP1 N-terminal domain-containing protein</fullName>
    </recommendedName>
</protein>
<dbReference type="EMBL" id="JAINUG010000011">
    <property type="protein sequence ID" value="KAJ8414748.1"/>
    <property type="molecule type" value="Genomic_DNA"/>
</dbReference>
<dbReference type="Proteomes" id="UP001221898">
    <property type="component" value="Unassembled WGS sequence"/>
</dbReference>
<feature type="region of interest" description="Disordered" evidence="3">
    <location>
        <begin position="219"/>
        <end position="247"/>
    </location>
</feature>
<dbReference type="AlphaFoldDB" id="A0AAD7WZK6"/>
<dbReference type="InterPro" id="IPR006933">
    <property type="entry name" value="HAP1_N"/>
</dbReference>
<dbReference type="GO" id="GO:0047496">
    <property type="term" value="P:vesicle transport along microtubule"/>
    <property type="evidence" value="ECO:0007669"/>
    <property type="project" value="TreeGrafter"/>
</dbReference>
<comment type="caution">
    <text evidence="5">The sequence shown here is derived from an EMBL/GenBank/DDBJ whole genome shotgun (WGS) entry which is preliminary data.</text>
</comment>
<evidence type="ECO:0000256" key="2">
    <source>
        <dbReference type="SAM" id="Coils"/>
    </source>
</evidence>
<organism evidence="5 6">
    <name type="scientific">Aldrovandia affinis</name>
    <dbReference type="NCBI Taxonomy" id="143900"/>
    <lineage>
        <taxon>Eukaryota</taxon>
        <taxon>Metazoa</taxon>
        <taxon>Chordata</taxon>
        <taxon>Craniata</taxon>
        <taxon>Vertebrata</taxon>
        <taxon>Euteleostomi</taxon>
        <taxon>Actinopterygii</taxon>
        <taxon>Neopterygii</taxon>
        <taxon>Teleostei</taxon>
        <taxon>Notacanthiformes</taxon>
        <taxon>Halosauridae</taxon>
        <taxon>Aldrovandia</taxon>
    </lineage>
</organism>
<dbReference type="Pfam" id="PF04849">
    <property type="entry name" value="HAP1_N"/>
    <property type="match status" value="1"/>
</dbReference>
<evidence type="ECO:0000313" key="6">
    <source>
        <dbReference type="Proteomes" id="UP001221898"/>
    </source>
</evidence>
<feature type="compositionally biased region" description="Basic and acidic residues" evidence="3">
    <location>
        <begin position="219"/>
        <end position="236"/>
    </location>
</feature>
<feature type="coiled-coil region" evidence="2">
    <location>
        <begin position="106"/>
        <end position="190"/>
    </location>
</feature>
<evidence type="ECO:0000313" key="5">
    <source>
        <dbReference type="EMBL" id="KAJ8414748.1"/>
    </source>
</evidence>
<dbReference type="InterPro" id="IPR051149">
    <property type="entry name" value="Spindly/BICDR_Dynein_Adapter"/>
</dbReference>
<dbReference type="GO" id="GO:0055107">
    <property type="term" value="P:Golgi to secretory granule transport"/>
    <property type="evidence" value="ECO:0007669"/>
    <property type="project" value="TreeGrafter"/>
</dbReference>
<evidence type="ECO:0000256" key="3">
    <source>
        <dbReference type="SAM" id="MobiDB-lite"/>
    </source>
</evidence>